<comment type="similarity">
    <text evidence="2 7">Belongs to the aerobic coproporphyrinogen-III oxidase family.</text>
</comment>
<comment type="function">
    <text evidence="7">Involved in the heme biosynthesis. Catalyzes the aerobic oxidative decarboxylation of propionate groups of rings A and B of coproporphyrinogen-III to yield the vinyl groups in protoporphyrinogen-IX.</text>
</comment>
<dbReference type="OrthoDB" id="9777553at2"/>
<reference evidence="8 9" key="1">
    <citation type="submission" date="2019-02" db="EMBL/GenBank/DDBJ databases">
        <authorList>
            <person name="Manzano-Marin A."/>
            <person name="Manzano-Marin A."/>
        </authorList>
    </citation>
    <scope>NUCLEOTIDE SEQUENCE [LARGE SCALE GENOMIC DNA]</scope>
    <source>
        <strain evidence="8 9">ErCicuneomaculata</strain>
    </source>
</reference>
<dbReference type="UniPathway" id="UPA00251">
    <property type="reaction ID" value="UER00322"/>
</dbReference>
<evidence type="ECO:0000256" key="5">
    <source>
        <dbReference type="ARBA" id="ARBA00023133"/>
    </source>
</evidence>
<comment type="cofactor">
    <cofactor evidence="7">
        <name>a divalent metal cation</name>
        <dbReference type="ChEBI" id="CHEBI:60240"/>
    </cofactor>
</comment>
<dbReference type="SUPFAM" id="SSF102886">
    <property type="entry name" value="Coproporphyrinogen III oxidase"/>
    <property type="match status" value="1"/>
</dbReference>
<comment type="catalytic activity">
    <reaction evidence="7">
        <text>coproporphyrinogen III + O2 + 2 H(+) = protoporphyrinogen IX + 2 CO2 + 2 H2O</text>
        <dbReference type="Rhea" id="RHEA:18257"/>
        <dbReference type="ChEBI" id="CHEBI:15377"/>
        <dbReference type="ChEBI" id="CHEBI:15378"/>
        <dbReference type="ChEBI" id="CHEBI:15379"/>
        <dbReference type="ChEBI" id="CHEBI:16526"/>
        <dbReference type="ChEBI" id="CHEBI:57307"/>
        <dbReference type="ChEBI" id="CHEBI:57309"/>
        <dbReference type="EC" id="1.3.3.3"/>
    </reaction>
</comment>
<dbReference type="PRINTS" id="PR00073">
    <property type="entry name" value="COPRGNOXDASE"/>
</dbReference>
<keyword evidence="7" id="KW-0963">Cytoplasm</keyword>
<feature type="binding site" evidence="7">
    <location>
        <position position="98"/>
    </location>
    <ligand>
        <name>a divalent metal cation</name>
        <dbReference type="ChEBI" id="CHEBI:60240"/>
    </ligand>
</feature>
<evidence type="ECO:0000256" key="7">
    <source>
        <dbReference type="HAMAP-Rule" id="MF_00333"/>
    </source>
</evidence>
<dbReference type="InterPro" id="IPR001260">
    <property type="entry name" value="Coprogen_oxidase_aer"/>
</dbReference>
<dbReference type="EC" id="1.3.3.3" evidence="7"/>
<dbReference type="GO" id="GO:0042803">
    <property type="term" value="F:protein homodimerization activity"/>
    <property type="evidence" value="ECO:0007669"/>
    <property type="project" value="UniProtKB-UniRule"/>
</dbReference>
<keyword evidence="7" id="KW-0479">Metal-binding</keyword>
<evidence type="ECO:0000256" key="1">
    <source>
        <dbReference type="ARBA" id="ARBA00005168"/>
    </source>
</evidence>
<feature type="binding site" evidence="7">
    <location>
        <position position="147"/>
    </location>
    <ligand>
        <name>a divalent metal cation</name>
        <dbReference type="ChEBI" id="CHEBI:60240"/>
    </ligand>
</feature>
<evidence type="ECO:0000256" key="3">
    <source>
        <dbReference type="ARBA" id="ARBA00011738"/>
    </source>
</evidence>
<dbReference type="GO" id="GO:0004109">
    <property type="term" value="F:coproporphyrinogen oxidase activity"/>
    <property type="evidence" value="ECO:0007669"/>
    <property type="project" value="UniProtKB-UniRule"/>
</dbReference>
<dbReference type="HAMAP" id="MF_00333">
    <property type="entry name" value="Coprogen_oxidas"/>
    <property type="match status" value="1"/>
</dbReference>
<dbReference type="InterPro" id="IPR036406">
    <property type="entry name" value="Coprogen_oxidase_aer_sf"/>
</dbReference>
<dbReference type="InterPro" id="IPR018375">
    <property type="entry name" value="Coprogen_oxidase_CS"/>
</dbReference>
<sequence>MTKSNIILVKKFLLSLQNNLCEKLEKIDGSGKFEKTIWKDPDKGSGRSYILKNGKIFEQIGINFSHIFGKKIPSSATVNRLDLTGSSFEVMGISVVIHPQNPYIPTSHANIRFFIALTPTKNKIWWFGGGFDLTPFYGFIEDVIFWHQTAFNLCQPFGANVYSHYKKWCDDYFYLRHRNEQRGVGGLFFDDLNSNGFDQSFKFVKSIGQGFCDAYLPIVNKRKNFIWGDRERNFQLYRRGRYVEFNLIYDRGTLFGLHTGGRIESILISMPPLARWEYDYKLPKDSQEEKLYHDFLIVKDWLSETKY</sequence>
<organism evidence="8 9">
    <name type="scientific">Candidatus Erwinia haradaeae</name>
    <dbReference type="NCBI Taxonomy" id="1922217"/>
    <lineage>
        <taxon>Bacteria</taxon>
        <taxon>Pseudomonadati</taxon>
        <taxon>Pseudomonadota</taxon>
        <taxon>Gammaproteobacteria</taxon>
        <taxon>Enterobacterales</taxon>
        <taxon>Erwiniaceae</taxon>
        <taxon>Erwinia</taxon>
    </lineage>
</organism>
<dbReference type="PANTHER" id="PTHR10755">
    <property type="entry name" value="COPROPORPHYRINOGEN III OXIDASE, MITOCHONDRIAL"/>
    <property type="match status" value="1"/>
</dbReference>
<gene>
    <name evidence="7 8" type="primary">hemF</name>
    <name evidence="8" type="ORF">ERCICUMA2628_544</name>
</gene>
<dbReference type="RefSeq" id="WP_157993709.1">
    <property type="nucleotide sequence ID" value="NZ_LR217703.1"/>
</dbReference>
<feature type="region of interest" description="Important for dimerization" evidence="7">
    <location>
        <begin position="242"/>
        <end position="277"/>
    </location>
</feature>
<dbReference type="PIRSF" id="PIRSF000166">
    <property type="entry name" value="Coproporphyri_ox"/>
    <property type="match status" value="1"/>
</dbReference>
<proteinExistence type="inferred from homology"/>
<evidence type="ECO:0000256" key="6">
    <source>
        <dbReference type="ARBA" id="ARBA00023244"/>
    </source>
</evidence>
<feature type="binding site" evidence="7">
    <location>
        <begin position="110"/>
        <end position="112"/>
    </location>
    <ligand>
        <name>substrate</name>
    </ligand>
</feature>
<feature type="site" description="Important for dimerization" evidence="7">
    <location>
        <position position="177"/>
    </location>
</feature>
<feature type="active site" description="Proton donor" evidence="7">
    <location>
        <position position="108"/>
    </location>
</feature>
<dbReference type="PANTHER" id="PTHR10755:SF0">
    <property type="entry name" value="OXYGEN-DEPENDENT COPROPORPHYRINOGEN-III OXIDASE, MITOCHONDRIAL"/>
    <property type="match status" value="1"/>
</dbReference>
<evidence type="ECO:0000256" key="2">
    <source>
        <dbReference type="ARBA" id="ARBA00010644"/>
    </source>
</evidence>
<dbReference type="Proteomes" id="UP000294412">
    <property type="component" value="Chromosome"/>
</dbReference>
<dbReference type="GO" id="GO:0005737">
    <property type="term" value="C:cytoplasm"/>
    <property type="evidence" value="ECO:0007669"/>
    <property type="project" value="UniProtKB-SubCell"/>
</dbReference>
<name>A0A451D381_9GAMM</name>
<dbReference type="AlphaFoldDB" id="A0A451D381"/>
<dbReference type="NCBIfam" id="NF003727">
    <property type="entry name" value="PRK05330.1"/>
    <property type="match status" value="1"/>
</dbReference>
<accession>A0A451D381</accession>
<keyword evidence="5 7" id="KW-0350">Heme biosynthesis</keyword>
<dbReference type="GO" id="GO:0006782">
    <property type="term" value="P:protoporphyrinogen IX biosynthetic process"/>
    <property type="evidence" value="ECO:0007669"/>
    <property type="project" value="UniProtKB-UniRule"/>
</dbReference>
<dbReference type="EMBL" id="LR217703">
    <property type="protein sequence ID" value="VFP80114.1"/>
    <property type="molecule type" value="Genomic_DNA"/>
</dbReference>
<evidence type="ECO:0000256" key="4">
    <source>
        <dbReference type="ARBA" id="ARBA00023002"/>
    </source>
</evidence>
<keyword evidence="4 7" id="KW-0560">Oxidoreductase</keyword>
<feature type="binding site" evidence="7">
    <location>
        <position position="177"/>
    </location>
    <ligand>
        <name>a divalent metal cation</name>
        <dbReference type="ChEBI" id="CHEBI:60240"/>
    </ligand>
</feature>
<dbReference type="PROSITE" id="PS01021">
    <property type="entry name" value="COPROGEN_OXIDASE"/>
    <property type="match status" value="1"/>
</dbReference>
<dbReference type="GO" id="GO:0046872">
    <property type="term" value="F:metal ion binding"/>
    <property type="evidence" value="ECO:0007669"/>
    <property type="project" value="UniProtKB-KW"/>
</dbReference>
<comment type="subcellular location">
    <subcellularLocation>
        <location evidence="7">Cytoplasm</location>
    </subcellularLocation>
</comment>
<keyword evidence="6 7" id="KW-0627">Porphyrin biosynthesis</keyword>
<dbReference type="Gene3D" id="3.40.1500.10">
    <property type="entry name" value="Coproporphyrinogen III oxidase, aerobic"/>
    <property type="match status" value="1"/>
</dbReference>
<feature type="binding site" evidence="7">
    <location>
        <begin position="260"/>
        <end position="262"/>
    </location>
    <ligand>
        <name>substrate</name>
    </ligand>
</feature>
<feature type="binding site" evidence="7">
    <location>
        <position position="94"/>
    </location>
    <ligand>
        <name>substrate</name>
    </ligand>
</feature>
<feature type="binding site" evidence="7">
    <location>
        <position position="108"/>
    </location>
    <ligand>
        <name>a divalent metal cation</name>
        <dbReference type="ChEBI" id="CHEBI:60240"/>
    </ligand>
</feature>
<protein>
    <recommendedName>
        <fullName evidence="7">Oxygen-dependent coproporphyrinogen-III oxidase</fullName>
        <shortName evidence="7">CPO</shortName>
        <shortName evidence="7">Coprogen oxidase</shortName>
        <shortName evidence="7">Coproporphyrinogenase</shortName>
        <ecNumber evidence="7">1.3.3.3</ecNumber>
    </recommendedName>
</protein>
<dbReference type="Pfam" id="PF01218">
    <property type="entry name" value="Coprogen_oxidas"/>
    <property type="match status" value="1"/>
</dbReference>
<comment type="pathway">
    <text evidence="1 7">Porphyrin-containing compound metabolism; protoporphyrin-IX biosynthesis; protoporphyrinogen-IX from coproporphyrinogen-III (O2 route): step 1/1.</text>
</comment>
<evidence type="ECO:0000313" key="8">
    <source>
        <dbReference type="EMBL" id="VFP80114.1"/>
    </source>
</evidence>
<evidence type="ECO:0000313" key="9">
    <source>
        <dbReference type="Proteomes" id="UP000294412"/>
    </source>
</evidence>
<comment type="subunit">
    <text evidence="3 7">Homodimer.</text>
</comment>